<dbReference type="AlphaFoldDB" id="A0A165HKU5"/>
<name>A0A165HKU5_9BASI</name>
<accession>A0A165HKU5</accession>
<evidence type="ECO:0000313" key="4">
    <source>
        <dbReference type="Proteomes" id="UP000076842"/>
    </source>
</evidence>
<feature type="compositionally biased region" description="Polar residues" evidence="1">
    <location>
        <begin position="43"/>
        <end position="62"/>
    </location>
</feature>
<feature type="region of interest" description="Disordered" evidence="1">
    <location>
        <begin position="30"/>
        <end position="69"/>
    </location>
</feature>
<keyword evidence="4" id="KW-1185">Reference proteome</keyword>
<evidence type="ECO:0000256" key="1">
    <source>
        <dbReference type="SAM" id="MobiDB-lite"/>
    </source>
</evidence>
<organism evidence="3 4">
    <name type="scientific">Calocera cornea HHB12733</name>
    <dbReference type="NCBI Taxonomy" id="1353952"/>
    <lineage>
        <taxon>Eukaryota</taxon>
        <taxon>Fungi</taxon>
        <taxon>Dikarya</taxon>
        <taxon>Basidiomycota</taxon>
        <taxon>Agaricomycotina</taxon>
        <taxon>Dacrymycetes</taxon>
        <taxon>Dacrymycetales</taxon>
        <taxon>Dacrymycetaceae</taxon>
        <taxon>Calocera</taxon>
    </lineage>
</organism>
<sequence>MLWLEMWIRLLGTLWCQLLALGTIPRRFRASGPPRKPLVKSTCAHTSAQRAPQNALQTPDFNQQPGSQDQYQYQYQAVLTGP</sequence>
<dbReference type="Proteomes" id="UP000076842">
    <property type="component" value="Unassembled WGS sequence"/>
</dbReference>
<protein>
    <submittedName>
        <fullName evidence="3">Uncharacterized protein</fullName>
    </submittedName>
</protein>
<dbReference type="InParanoid" id="A0A165HKU5"/>
<proteinExistence type="predicted"/>
<feature type="signal peptide" evidence="2">
    <location>
        <begin position="1"/>
        <end position="30"/>
    </location>
</feature>
<evidence type="ECO:0000256" key="2">
    <source>
        <dbReference type="SAM" id="SignalP"/>
    </source>
</evidence>
<keyword evidence="2" id="KW-0732">Signal</keyword>
<feature type="chain" id="PRO_5007858725" evidence="2">
    <location>
        <begin position="31"/>
        <end position="82"/>
    </location>
</feature>
<gene>
    <name evidence="3" type="ORF">CALCODRAFT_493566</name>
</gene>
<dbReference type="EMBL" id="KV423940">
    <property type="protein sequence ID" value="KZT59422.1"/>
    <property type="molecule type" value="Genomic_DNA"/>
</dbReference>
<evidence type="ECO:0000313" key="3">
    <source>
        <dbReference type="EMBL" id="KZT59422.1"/>
    </source>
</evidence>
<reference evidence="3 4" key="1">
    <citation type="journal article" date="2016" name="Mol. Biol. Evol.">
        <title>Comparative Genomics of Early-Diverging Mushroom-Forming Fungi Provides Insights into the Origins of Lignocellulose Decay Capabilities.</title>
        <authorList>
            <person name="Nagy L.G."/>
            <person name="Riley R."/>
            <person name="Tritt A."/>
            <person name="Adam C."/>
            <person name="Daum C."/>
            <person name="Floudas D."/>
            <person name="Sun H."/>
            <person name="Yadav J.S."/>
            <person name="Pangilinan J."/>
            <person name="Larsson K.H."/>
            <person name="Matsuura K."/>
            <person name="Barry K."/>
            <person name="Labutti K."/>
            <person name="Kuo R."/>
            <person name="Ohm R.A."/>
            <person name="Bhattacharya S.S."/>
            <person name="Shirouzu T."/>
            <person name="Yoshinaga Y."/>
            <person name="Martin F.M."/>
            <person name="Grigoriev I.V."/>
            <person name="Hibbett D.S."/>
        </authorList>
    </citation>
    <scope>NUCLEOTIDE SEQUENCE [LARGE SCALE GENOMIC DNA]</scope>
    <source>
        <strain evidence="3 4">HHB12733</strain>
    </source>
</reference>